<protein>
    <submittedName>
        <fullName evidence="2">Uncharacterized protein</fullName>
    </submittedName>
</protein>
<evidence type="ECO:0000313" key="2">
    <source>
        <dbReference type="EMBL" id="KAJ8399157.1"/>
    </source>
</evidence>
<accession>A0AAD7SB97</accession>
<evidence type="ECO:0000313" key="3">
    <source>
        <dbReference type="Proteomes" id="UP001221898"/>
    </source>
</evidence>
<gene>
    <name evidence="2" type="ORF">AAFF_G00415360</name>
</gene>
<sequence>MHKRSGAGRHNSGRQPGSQGASPSCRYHRADLPGGWQLRHLLRNGRGSVGRRCSGRQRIPEEREAACGTYFSPMAMPLLVLSVNPVLLFGLSRPTICVCPSQAEHAEPCGYGCAVPLSHRSAAQCSPTRPSTA</sequence>
<proteinExistence type="predicted"/>
<name>A0AAD7SB97_9TELE</name>
<dbReference type="AlphaFoldDB" id="A0AAD7SB97"/>
<dbReference type="Proteomes" id="UP001221898">
    <property type="component" value="Unassembled WGS sequence"/>
</dbReference>
<evidence type="ECO:0000256" key="1">
    <source>
        <dbReference type="SAM" id="MobiDB-lite"/>
    </source>
</evidence>
<dbReference type="EMBL" id="JAINUG010000085">
    <property type="protein sequence ID" value="KAJ8399157.1"/>
    <property type="molecule type" value="Genomic_DNA"/>
</dbReference>
<keyword evidence="3" id="KW-1185">Reference proteome</keyword>
<feature type="region of interest" description="Disordered" evidence="1">
    <location>
        <begin position="1"/>
        <end position="29"/>
    </location>
</feature>
<comment type="caution">
    <text evidence="2">The sequence shown here is derived from an EMBL/GenBank/DDBJ whole genome shotgun (WGS) entry which is preliminary data.</text>
</comment>
<feature type="compositionally biased region" description="Polar residues" evidence="1">
    <location>
        <begin position="13"/>
        <end position="22"/>
    </location>
</feature>
<reference evidence="2" key="1">
    <citation type="journal article" date="2023" name="Science">
        <title>Genome structures resolve the early diversification of teleost fishes.</title>
        <authorList>
            <person name="Parey E."/>
            <person name="Louis A."/>
            <person name="Montfort J."/>
            <person name="Bouchez O."/>
            <person name="Roques C."/>
            <person name="Iampietro C."/>
            <person name="Lluch J."/>
            <person name="Castinel A."/>
            <person name="Donnadieu C."/>
            <person name="Desvignes T."/>
            <person name="Floi Bucao C."/>
            <person name="Jouanno E."/>
            <person name="Wen M."/>
            <person name="Mejri S."/>
            <person name="Dirks R."/>
            <person name="Jansen H."/>
            <person name="Henkel C."/>
            <person name="Chen W.J."/>
            <person name="Zahm M."/>
            <person name="Cabau C."/>
            <person name="Klopp C."/>
            <person name="Thompson A.W."/>
            <person name="Robinson-Rechavi M."/>
            <person name="Braasch I."/>
            <person name="Lecointre G."/>
            <person name="Bobe J."/>
            <person name="Postlethwait J.H."/>
            <person name="Berthelot C."/>
            <person name="Roest Crollius H."/>
            <person name="Guiguen Y."/>
        </authorList>
    </citation>
    <scope>NUCLEOTIDE SEQUENCE</scope>
    <source>
        <strain evidence="2">NC1722</strain>
    </source>
</reference>
<organism evidence="2 3">
    <name type="scientific">Aldrovandia affinis</name>
    <dbReference type="NCBI Taxonomy" id="143900"/>
    <lineage>
        <taxon>Eukaryota</taxon>
        <taxon>Metazoa</taxon>
        <taxon>Chordata</taxon>
        <taxon>Craniata</taxon>
        <taxon>Vertebrata</taxon>
        <taxon>Euteleostomi</taxon>
        <taxon>Actinopterygii</taxon>
        <taxon>Neopterygii</taxon>
        <taxon>Teleostei</taxon>
        <taxon>Notacanthiformes</taxon>
        <taxon>Halosauridae</taxon>
        <taxon>Aldrovandia</taxon>
    </lineage>
</organism>